<feature type="compositionally biased region" description="Basic and acidic residues" evidence="1">
    <location>
        <begin position="298"/>
        <end position="308"/>
    </location>
</feature>
<dbReference type="PANTHER" id="PTHR40269:SF1">
    <property type="entry name" value="OUTER MEMBRANE PROTEIN"/>
    <property type="match status" value="1"/>
</dbReference>
<reference evidence="3 4" key="1">
    <citation type="submission" date="2017-02" db="EMBL/GenBank/DDBJ databases">
        <authorList>
            <person name="Peterson S.W."/>
        </authorList>
    </citation>
    <scope>NUCLEOTIDE SEQUENCE [LARGE SCALE GENOMIC DNA]</scope>
    <source>
        <strain evidence="3 4">DSM 9653</strain>
    </source>
</reference>
<evidence type="ECO:0000313" key="4">
    <source>
        <dbReference type="Proteomes" id="UP000190130"/>
    </source>
</evidence>
<evidence type="ECO:0000256" key="2">
    <source>
        <dbReference type="SAM" id="SignalP"/>
    </source>
</evidence>
<dbReference type="AlphaFoldDB" id="A0A1T5FNS4"/>
<dbReference type="Proteomes" id="UP000190130">
    <property type="component" value="Unassembled WGS sequence"/>
</dbReference>
<organism evidence="3 4">
    <name type="scientific">Bosea thiooxidans</name>
    <dbReference type="NCBI Taxonomy" id="53254"/>
    <lineage>
        <taxon>Bacteria</taxon>
        <taxon>Pseudomonadati</taxon>
        <taxon>Pseudomonadota</taxon>
        <taxon>Alphaproteobacteria</taxon>
        <taxon>Hyphomicrobiales</taxon>
        <taxon>Boseaceae</taxon>
        <taxon>Bosea</taxon>
    </lineage>
</organism>
<dbReference type="OrthoDB" id="197257at2"/>
<feature type="compositionally biased region" description="Basic and acidic residues" evidence="1">
    <location>
        <begin position="343"/>
        <end position="368"/>
    </location>
</feature>
<evidence type="ECO:0000256" key="1">
    <source>
        <dbReference type="SAM" id="MobiDB-lite"/>
    </source>
</evidence>
<feature type="chain" id="PRO_5012211167" description="DUF3300 domain-containing protein" evidence="2">
    <location>
        <begin position="22"/>
        <end position="551"/>
    </location>
</feature>
<proteinExistence type="predicted"/>
<keyword evidence="2" id="KW-0732">Signal</keyword>
<protein>
    <recommendedName>
        <fullName evidence="5">DUF3300 domain-containing protein</fullName>
    </recommendedName>
</protein>
<gene>
    <name evidence="3" type="ORF">SAMN05660750_03412</name>
</gene>
<evidence type="ECO:0008006" key="5">
    <source>
        <dbReference type="Google" id="ProtNLM"/>
    </source>
</evidence>
<dbReference type="PANTHER" id="PTHR40269">
    <property type="entry name" value="OUTER MEMBRANE PROTEIN-RELATED"/>
    <property type="match status" value="1"/>
</dbReference>
<name>A0A1T5FNS4_9HYPH</name>
<feature type="compositionally biased region" description="Polar residues" evidence="1">
    <location>
        <begin position="407"/>
        <end position="423"/>
    </location>
</feature>
<feature type="signal peptide" evidence="2">
    <location>
        <begin position="1"/>
        <end position="21"/>
    </location>
</feature>
<feature type="compositionally biased region" description="Gly residues" evidence="1">
    <location>
        <begin position="432"/>
        <end position="461"/>
    </location>
</feature>
<accession>A0A1T5FNS4</accession>
<dbReference type="InterPro" id="IPR021728">
    <property type="entry name" value="DUF3300"/>
</dbReference>
<dbReference type="EMBL" id="FUYX01000009">
    <property type="protein sequence ID" value="SKB97752.1"/>
    <property type="molecule type" value="Genomic_DNA"/>
</dbReference>
<sequence>MHLRIVLASVVVSGLASQALAQTTAPSPQPPAPPATQTAQAEAILSSAQLDALVAPIALYPDTLLAQVLMASTYPLEVVQADRWVTANKALKGDQLKAAADKQPWDASVKSLVATPSVLEMMSKNLDWTQKLGDAVLAQQPDIMDGIQRMRARAYDTKKLSSSPQQKVTVQPASGSSKQTILIEPTSPDTVYVPYYDPAVVYGTWPDPAYPPYYFPAPGYIATGVLATGLAFGTAYALGRWTSGGYWGGNVNWNNNNINIDRNRVAHWEHNPQHRQGVQYRNDAVRQKFSNNNIRAGSEGRMDFRGRSGDQVLRPEGGRDGPGAGAAARPEQRPGDRPGAGARTDRPGDGDRAVAGTRPDRPGGDRARPGGGAGADRARGSAPPRATPQPKRPNPGAGRAGPARDNAFNTQPGRAASLQSQRGHASMARMPAGGGRMGGGGYGGGARMGGGGGRGGGGGGGRRSDIALKHDVMLLGRMENGLGFYRFAYTGSATTYVGLIAQEVQGMAPWAVHRGADGYLRVDYRQIGVPFETFERWKASGSQIPKGIISH</sequence>
<dbReference type="Pfam" id="PF11737">
    <property type="entry name" value="DUF3300"/>
    <property type="match status" value="1"/>
</dbReference>
<evidence type="ECO:0000313" key="3">
    <source>
        <dbReference type="EMBL" id="SKB97752.1"/>
    </source>
</evidence>
<feature type="region of interest" description="Disordered" evidence="1">
    <location>
        <begin position="291"/>
        <end position="462"/>
    </location>
</feature>